<name>A0A1X2EIH0_9MYCO</name>
<protein>
    <submittedName>
        <fullName evidence="3">Abortive phage infection protein</fullName>
    </submittedName>
</protein>
<keyword evidence="4" id="KW-1185">Reference proteome</keyword>
<dbReference type="RefSeq" id="WP_085110371.1">
    <property type="nucleotide sequence ID" value="NZ_LQPZ01000029.1"/>
</dbReference>
<dbReference type="GO" id="GO:0080120">
    <property type="term" value="P:CAAX-box protein maturation"/>
    <property type="evidence" value="ECO:0007669"/>
    <property type="project" value="UniProtKB-ARBA"/>
</dbReference>
<dbReference type="PIRSF" id="PIRSF026622">
    <property type="entry name" value="Proteas_026622"/>
    <property type="match status" value="1"/>
</dbReference>
<dbReference type="GO" id="GO:0004175">
    <property type="term" value="F:endopeptidase activity"/>
    <property type="evidence" value="ECO:0007669"/>
    <property type="project" value="UniProtKB-ARBA"/>
</dbReference>
<feature type="transmembrane region" description="Helical" evidence="1">
    <location>
        <begin position="155"/>
        <end position="173"/>
    </location>
</feature>
<sequence>MTRDRISALLLGAGLIGWSFAVAAIPLRWRTPVQALGATALAAVFGAPLGLHRVGLGAGLRLGLPLAGTVAAGTAASTALAPVRAAMALRELPPPAGWLLWRIPLGTVWAEEAAFRGALATAAENGFGPTGGRLLQSAVFGLFHIADARAGGTPVLPTVAVTAAAGWLFGALARRSGSLAAPLLAHLAINQSGAVAALAVQRDRR</sequence>
<proteinExistence type="predicted"/>
<keyword evidence="1" id="KW-0472">Membrane</keyword>
<dbReference type="InterPro" id="IPR015837">
    <property type="entry name" value="UCP026622_CAAX_protease"/>
</dbReference>
<dbReference type="STRING" id="1798.AWC30_11725"/>
<dbReference type="Pfam" id="PF02517">
    <property type="entry name" value="Rce1-like"/>
    <property type="match status" value="1"/>
</dbReference>
<reference evidence="3 4" key="1">
    <citation type="submission" date="2016-01" db="EMBL/GenBank/DDBJ databases">
        <title>The new phylogeny of the genus Mycobacterium.</title>
        <authorList>
            <person name="Tarcisio F."/>
            <person name="Conor M."/>
            <person name="Antonella G."/>
            <person name="Elisabetta G."/>
            <person name="Giulia F.S."/>
            <person name="Sara T."/>
            <person name="Anna F."/>
            <person name="Clotilde B."/>
            <person name="Roberto B."/>
            <person name="Veronica D.S."/>
            <person name="Fabio R."/>
            <person name="Monica P."/>
            <person name="Olivier J."/>
            <person name="Enrico T."/>
            <person name="Nicola S."/>
        </authorList>
    </citation>
    <scope>NUCLEOTIDE SEQUENCE [LARGE SCALE GENOMIC DNA]</scope>
    <source>
        <strain evidence="3 4">DSM 44153</strain>
    </source>
</reference>
<dbReference type="OrthoDB" id="4555276at2"/>
<feature type="transmembrane region" description="Helical" evidence="1">
    <location>
        <begin position="33"/>
        <end position="51"/>
    </location>
</feature>
<keyword evidence="1" id="KW-0812">Transmembrane</keyword>
<dbReference type="Proteomes" id="UP000193090">
    <property type="component" value="Unassembled WGS sequence"/>
</dbReference>
<dbReference type="EMBL" id="LQPZ01000029">
    <property type="protein sequence ID" value="ORX03179.1"/>
    <property type="molecule type" value="Genomic_DNA"/>
</dbReference>
<dbReference type="InterPro" id="IPR003675">
    <property type="entry name" value="Rce1/LyrA-like_dom"/>
</dbReference>
<evidence type="ECO:0000313" key="4">
    <source>
        <dbReference type="Proteomes" id="UP000193090"/>
    </source>
</evidence>
<accession>A0A1X2EIH0</accession>
<evidence type="ECO:0000256" key="1">
    <source>
        <dbReference type="SAM" id="Phobius"/>
    </source>
</evidence>
<keyword evidence="1" id="KW-1133">Transmembrane helix</keyword>
<dbReference type="AlphaFoldDB" id="A0A1X2EIH0"/>
<evidence type="ECO:0000313" key="3">
    <source>
        <dbReference type="EMBL" id="ORX03179.1"/>
    </source>
</evidence>
<comment type="caution">
    <text evidence="3">The sequence shown here is derived from an EMBL/GenBank/DDBJ whole genome shotgun (WGS) entry which is preliminary data.</text>
</comment>
<organism evidence="3 4">
    <name type="scientific">Mycolicibacillus trivialis</name>
    <dbReference type="NCBI Taxonomy" id="1798"/>
    <lineage>
        <taxon>Bacteria</taxon>
        <taxon>Bacillati</taxon>
        <taxon>Actinomycetota</taxon>
        <taxon>Actinomycetes</taxon>
        <taxon>Mycobacteriales</taxon>
        <taxon>Mycobacteriaceae</taxon>
        <taxon>Mycolicibacillus</taxon>
    </lineage>
</organism>
<evidence type="ECO:0000259" key="2">
    <source>
        <dbReference type="Pfam" id="PF02517"/>
    </source>
</evidence>
<gene>
    <name evidence="3" type="ORF">AWC30_11725</name>
</gene>
<feature type="domain" description="CAAX prenyl protease 2/Lysostaphin resistance protein A-like" evidence="2">
    <location>
        <begin position="98"/>
        <end position="190"/>
    </location>
</feature>